<dbReference type="EMBL" id="JACVVK020000143">
    <property type="protein sequence ID" value="KAK7489020.1"/>
    <property type="molecule type" value="Genomic_DNA"/>
</dbReference>
<organism evidence="1 2">
    <name type="scientific">Batillaria attramentaria</name>
    <dbReference type="NCBI Taxonomy" id="370345"/>
    <lineage>
        <taxon>Eukaryota</taxon>
        <taxon>Metazoa</taxon>
        <taxon>Spiralia</taxon>
        <taxon>Lophotrochozoa</taxon>
        <taxon>Mollusca</taxon>
        <taxon>Gastropoda</taxon>
        <taxon>Caenogastropoda</taxon>
        <taxon>Sorbeoconcha</taxon>
        <taxon>Cerithioidea</taxon>
        <taxon>Batillariidae</taxon>
        <taxon>Batillaria</taxon>
    </lineage>
</organism>
<dbReference type="Proteomes" id="UP001519460">
    <property type="component" value="Unassembled WGS sequence"/>
</dbReference>
<protein>
    <submittedName>
        <fullName evidence="1">Uncharacterized protein</fullName>
    </submittedName>
</protein>
<evidence type="ECO:0000313" key="2">
    <source>
        <dbReference type="Proteomes" id="UP001519460"/>
    </source>
</evidence>
<dbReference type="AlphaFoldDB" id="A0ABD0KPP3"/>
<name>A0ABD0KPP3_9CAEN</name>
<reference evidence="1 2" key="1">
    <citation type="journal article" date="2023" name="Sci. Data">
        <title>Genome assembly of the Korean intertidal mud-creeper Batillaria attramentaria.</title>
        <authorList>
            <person name="Patra A.K."/>
            <person name="Ho P.T."/>
            <person name="Jun S."/>
            <person name="Lee S.J."/>
            <person name="Kim Y."/>
            <person name="Won Y.J."/>
        </authorList>
    </citation>
    <scope>NUCLEOTIDE SEQUENCE [LARGE SCALE GENOMIC DNA]</scope>
    <source>
        <strain evidence="1">Wonlab-2016</strain>
    </source>
</reference>
<accession>A0ABD0KPP3</accession>
<gene>
    <name evidence="1" type="ORF">BaRGS_00019681</name>
</gene>
<comment type="caution">
    <text evidence="1">The sequence shown here is derived from an EMBL/GenBank/DDBJ whole genome shotgun (WGS) entry which is preliminary data.</text>
</comment>
<keyword evidence="2" id="KW-1185">Reference proteome</keyword>
<evidence type="ECO:0000313" key="1">
    <source>
        <dbReference type="EMBL" id="KAK7489020.1"/>
    </source>
</evidence>
<proteinExistence type="predicted"/>
<sequence length="105" mass="12029">MALCPTEHIISIPETLQSTVLFIYKIRELKSGLCLYCSRLNAPSHQEMERSAVNARQRDNLRLATIFQIAGLPRSFTNHSTRSRRLRRDSRGTLGCVPHKNIIPR</sequence>